<organism evidence="2 3">
    <name type="scientific">Ganoderma sinense ZZ0214-1</name>
    <dbReference type="NCBI Taxonomy" id="1077348"/>
    <lineage>
        <taxon>Eukaryota</taxon>
        <taxon>Fungi</taxon>
        <taxon>Dikarya</taxon>
        <taxon>Basidiomycota</taxon>
        <taxon>Agaricomycotina</taxon>
        <taxon>Agaricomycetes</taxon>
        <taxon>Polyporales</taxon>
        <taxon>Polyporaceae</taxon>
        <taxon>Ganoderma</taxon>
    </lineage>
</organism>
<feature type="region of interest" description="Disordered" evidence="1">
    <location>
        <begin position="1"/>
        <end position="43"/>
    </location>
</feature>
<evidence type="ECO:0000313" key="3">
    <source>
        <dbReference type="Proteomes" id="UP000230002"/>
    </source>
</evidence>
<comment type="caution">
    <text evidence="2">The sequence shown here is derived from an EMBL/GenBank/DDBJ whole genome shotgun (WGS) entry which is preliminary data.</text>
</comment>
<dbReference type="Proteomes" id="UP000230002">
    <property type="component" value="Unassembled WGS sequence"/>
</dbReference>
<keyword evidence="3" id="KW-1185">Reference proteome</keyword>
<dbReference type="STRING" id="1077348.A0A2G8SFH2"/>
<dbReference type="AlphaFoldDB" id="A0A2G8SFH2"/>
<protein>
    <submittedName>
        <fullName evidence="2">Uncharacterized protein</fullName>
    </submittedName>
</protein>
<dbReference type="OrthoDB" id="5419821at2759"/>
<name>A0A2G8SFH2_9APHY</name>
<reference evidence="2 3" key="1">
    <citation type="journal article" date="2015" name="Sci. Rep.">
        <title>Chromosome-level genome map provides insights into diverse defense mechanisms in the medicinal fungus Ganoderma sinense.</title>
        <authorList>
            <person name="Zhu Y."/>
            <person name="Xu J."/>
            <person name="Sun C."/>
            <person name="Zhou S."/>
            <person name="Xu H."/>
            <person name="Nelson D.R."/>
            <person name="Qian J."/>
            <person name="Song J."/>
            <person name="Luo H."/>
            <person name="Xiang L."/>
            <person name="Li Y."/>
            <person name="Xu Z."/>
            <person name="Ji A."/>
            <person name="Wang L."/>
            <person name="Lu S."/>
            <person name="Hayward A."/>
            <person name="Sun W."/>
            <person name="Li X."/>
            <person name="Schwartz D.C."/>
            <person name="Wang Y."/>
            <person name="Chen S."/>
        </authorList>
    </citation>
    <scope>NUCLEOTIDE SEQUENCE [LARGE SCALE GENOMIC DNA]</scope>
    <source>
        <strain evidence="2 3">ZZ0214-1</strain>
    </source>
</reference>
<evidence type="ECO:0000256" key="1">
    <source>
        <dbReference type="SAM" id="MobiDB-lite"/>
    </source>
</evidence>
<accession>A0A2G8SFH2</accession>
<proteinExistence type="predicted"/>
<gene>
    <name evidence="2" type="ORF">GSI_05222</name>
</gene>
<sequence length="106" mass="12259">MLSDWESSLTELSDSEDEYQPAPSKKKKQKPPPEYKVTGSLQPYRTTTYTTRSLYDQIIDGTIDLDPEYQRANNASHELSPIIRNVKGVRRIEERYTPFHIGKQLA</sequence>
<dbReference type="EMBL" id="AYKW01000010">
    <property type="protein sequence ID" value="PIL32519.1"/>
    <property type="molecule type" value="Genomic_DNA"/>
</dbReference>
<evidence type="ECO:0000313" key="2">
    <source>
        <dbReference type="EMBL" id="PIL32519.1"/>
    </source>
</evidence>
<feature type="compositionally biased region" description="Low complexity" evidence="1">
    <location>
        <begin position="1"/>
        <end position="12"/>
    </location>
</feature>